<name>A0A2A4FAF8_9BURK</name>
<organism evidence="1 2">
    <name type="scientific">Burkholderia ubonensis subsp. mesacidophila</name>
    <dbReference type="NCBI Taxonomy" id="265293"/>
    <lineage>
        <taxon>Bacteria</taxon>
        <taxon>Pseudomonadati</taxon>
        <taxon>Pseudomonadota</taxon>
        <taxon>Betaproteobacteria</taxon>
        <taxon>Burkholderiales</taxon>
        <taxon>Burkholderiaceae</taxon>
        <taxon>Burkholderia</taxon>
        <taxon>Burkholderia cepacia complex</taxon>
    </lineage>
</organism>
<proteinExistence type="predicted"/>
<reference evidence="1 2" key="1">
    <citation type="submission" date="2017-01" db="EMBL/GenBank/DDBJ databases">
        <title>Whole-Genome Shotgun Sequencing of Two beta-Proteobacterial Species in Search of the Bulgecin Biosynthetic Cluster.</title>
        <authorList>
            <person name="Horsman M.E."/>
            <person name="Marous D.R."/>
            <person name="Li R."/>
            <person name="Oliver R.A."/>
            <person name="Byun B."/>
            <person name="Emrich S.J."/>
            <person name="Boggess B."/>
            <person name="Townsend C.A."/>
            <person name="Mobashery S."/>
        </authorList>
    </citation>
    <scope>NUCLEOTIDE SEQUENCE [LARGE SCALE GENOMIC DNA]</scope>
    <source>
        <strain evidence="1 2">ATCC 31433</strain>
    </source>
</reference>
<dbReference type="Proteomes" id="UP000217994">
    <property type="component" value="Unassembled WGS sequence"/>
</dbReference>
<dbReference type="EMBL" id="MTZU01000080">
    <property type="protein sequence ID" value="PCE29396.1"/>
    <property type="molecule type" value="Genomic_DNA"/>
</dbReference>
<sequence>MLPPSRKLLLLGRYSAGDRATPCRAPAAGTGANFDSVRQKLLRNHSFIREKICPALPDCTATLRPRMR</sequence>
<comment type="caution">
    <text evidence="1">The sequence shown here is derived from an EMBL/GenBank/DDBJ whole genome shotgun (WGS) entry which is preliminary data.</text>
</comment>
<protein>
    <submittedName>
        <fullName evidence="1">Uncharacterized protein</fullName>
    </submittedName>
</protein>
<gene>
    <name evidence="1" type="ORF">BZL54_26090</name>
</gene>
<evidence type="ECO:0000313" key="2">
    <source>
        <dbReference type="Proteomes" id="UP000217994"/>
    </source>
</evidence>
<accession>A0A2A4FAF8</accession>
<evidence type="ECO:0000313" key="1">
    <source>
        <dbReference type="EMBL" id="PCE29396.1"/>
    </source>
</evidence>
<dbReference type="AlphaFoldDB" id="A0A2A4FAF8"/>